<comment type="caution">
    <text evidence="1">The sequence shown here is derived from an EMBL/GenBank/DDBJ whole genome shotgun (WGS) entry which is preliminary data.</text>
</comment>
<gene>
    <name evidence="1" type="ORF">J8F10_37890</name>
</gene>
<organism evidence="1 2">
    <name type="scientific">Gemmata palustris</name>
    <dbReference type="NCBI Taxonomy" id="2822762"/>
    <lineage>
        <taxon>Bacteria</taxon>
        <taxon>Pseudomonadati</taxon>
        <taxon>Planctomycetota</taxon>
        <taxon>Planctomycetia</taxon>
        <taxon>Gemmatales</taxon>
        <taxon>Gemmataceae</taxon>
        <taxon>Gemmata</taxon>
    </lineage>
</organism>
<evidence type="ECO:0000313" key="2">
    <source>
        <dbReference type="Proteomes" id="UP000676565"/>
    </source>
</evidence>
<sequence length="91" mass="9964">MDVESPFQIALLHDIFGNPFHPVSLDPSWLTSTVVALAEGIYQGRTFDRMPILADALQDAGCDNDDILTHCRDVGSHVRGCWVVDLILGKG</sequence>
<dbReference type="Proteomes" id="UP000676565">
    <property type="component" value="Unassembled WGS sequence"/>
</dbReference>
<dbReference type="EMBL" id="JAGKQQ010000002">
    <property type="protein sequence ID" value="MBP3961028.1"/>
    <property type="molecule type" value="Genomic_DNA"/>
</dbReference>
<keyword evidence="2" id="KW-1185">Reference proteome</keyword>
<evidence type="ECO:0000313" key="1">
    <source>
        <dbReference type="EMBL" id="MBP3961028.1"/>
    </source>
</evidence>
<proteinExistence type="predicted"/>
<name>A0ABS5C4W1_9BACT</name>
<evidence type="ECO:0008006" key="3">
    <source>
        <dbReference type="Google" id="ProtNLM"/>
    </source>
</evidence>
<protein>
    <recommendedName>
        <fullName evidence="3">SMI1/KNR4 family protein</fullName>
    </recommendedName>
</protein>
<reference evidence="1 2" key="1">
    <citation type="submission" date="2021-04" db="EMBL/GenBank/DDBJ databases">
        <authorList>
            <person name="Ivanova A."/>
        </authorList>
    </citation>
    <scope>NUCLEOTIDE SEQUENCE [LARGE SCALE GENOMIC DNA]</scope>
    <source>
        <strain evidence="1 2">G18</strain>
    </source>
</reference>
<accession>A0ABS5C4W1</accession>